<feature type="binding site" evidence="14">
    <location>
        <begin position="154"/>
        <end position="161"/>
    </location>
    <ligand>
        <name>ATP</name>
        <dbReference type="ChEBI" id="CHEBI:30616"/>
    </ligand>
</feature>
<evidence type="ECO:0000256" key="12">
    <source>
        <dbReference type="ARBA" id="ARBA00023277"/>
    </source>
</evidence>
<dbReference type="GO" id="GO:0004674">
    <property type="term" value="F:protein serine/threonine kinase activity"/>
    <property type="evidence" value="ECO:0007669"/>
    <property type="project" value="UniProtKB-KW"/>
</dbReference>
<dbReference type="GO" id="GO:0000155">
    <property type="term" value="F:phosphorelay sensor kinase activity"/>
    <property type="evidence" value="ECO:0007669"/>
    <property type="project" value="InterPro"/>
</dbReference>
<dbReference type="Proteomes" id="UP000236394">
    <property type="component" value="Unassembled WGS sequence"/>
</dbReference>
<keyword evidence="10 14" id="KW-0460">Magnesium</keyword>
<feature type="domain" description="HPr(Ser) kinase/phosphorylase N-terminal" evidence="15">
    <location>
        <begin position="4"/>
        <end position="128"/>
    </location>
</feature>
<dbReference type="PANTHER" id="PTHR30305">
    <property type="entry name" value="PROTEIN YJDM-RELATED"/>
    <property type="match status" value="1"/>
</dbReference>
<keyword evidence="9 14" id="KW-0067">ATP-binding</keyword>
<dbReference type="InterPro" id="IPR028979">
    <property type="entry name" value="Ser_kin/Pase_Hpr-like_N_sf"/>
</dbReference>
<evidence type="ECO:0000256" key="14">
    <source>
        <dbReference type="HAMAP-Rule" id="MF_01249"/>
    </source>
</evidence>
<evidence type="ECO:0000256" key="5">
    <source>
        <dbReference type="ARBA" id="ARBA00022679"/>
    </source>
</evidence>
<dbReference type="SUPFAM" id="SSF75138">
    <property type="entry name" value="HprK N-terminal domain-like"/>
    <property type="match status" value="1"/>
</dbReference>
<dbReference type="GO" id="GO:0005524">
    <property type="term" value="F:ATP binding"/>
    <property type="evidence" value="ECO:0007669"/>
    <property type="project" value="UniProtKB-UniRule"/>
</dbReference>
<feature type="active site" evidence="14">
    <location>
        <position position="139"/>
    </location>
</feature>
<evidence type="ECO:0000256" key="1">
    <source>
        <dbReference type="ARBA" id="ARBA00001120"/>
    </source>
</evidence>
<evidence type="ECO:0000313" key="17">
    <source>
        <dbReference type="EMBL" id="PNH19995.1"/>
    </source>
</evidence>
<comment type="subunit">
    <text evidence="14">Homohexamer.</text>
</comment>
<dbReference type="InterPro" id="IPR003755">
    <property type="entry name" value="HPr(Ser)_kin/Pase"/>
</dbReference>
<dbReference type="OMA" id="IFPGKNI"/>
<accession>A0A2J8B5E2</accession>
<evidence type="ECO:0000256" key="11">
    <source>
        <dbReference type="ARBA" id="ARBA00023268"/>
    </source>
</evidence>
<protein>
    <recommendedName>
        <fullName evidence="14">HPr kinase/phosphorylase</fullName>
        <shortName evidence="14">HPrK/P</shortName>
        <ecNumber evidence="14">2.7.11.-</ecNumber>
        <ecNumber evidence="14">2.7.4.-</ecNumber>
    </recommendedName>
    <alternativeName>
        <fullName evidence="14">HPr(Ser) kinase/phosphorylase</fullName>
    </alternativeName>
</protein>
<evidence type="ECO:0000256" key="2">
    <source>
        <dbReference type="ARBA" id="ARBA00001946"/>
    </source>
</evidence>
<evidence type="ECO:0000256" key="6">
    <source>
        <dbReference type="ARBA" id="ARBA00022723"/>
    </source>
</evidence>
<comment type="caution">
    <text evidence="17">The sequence shown here is derived from an EMBL/GenBank/DDBJ whole genome shotgun (WGS) entry which is preliminary data.</text>
</comment>
<comment type="catalytic activity">
    <reaction evidence="13 14">
        <text>[HPr protein]-O-phospho-L-serine + phosphate + H(+) = [HPr protein]-L-serine + diphosphate</text>
        <dbReference type="Rhea" id="RHEA:46604"/>
        <dbReference type="Rhea" id="RHEA-COMP:11602"/>
        <dbReference type="Rhea" id="RHEA-COMP:11603"/>
        <dbReference type="ChEBI" id="CHEBI:15378"/>
        <dbReference type="ChEBI" id="CHEBI:29999"/>
        <dbReference type="ChEBI" id="CHEBI:33019"/>
        <dbReference type="ChEBI" id="CHEBI:43474"/>
        <dbReference type="ChEBI" id="CHEBI:83421"/>
    </reaction>
</comment>
<dbReference type="HAMAP" id="MF_01249">
    <property type="entry name" value="HPr_kinase"/>
    <property type="match status" value="1"/>
</dbReference>
<keyword evidence="12 14" id="KW-0119">Carbohydrate metabolism</keyword>
<evidence type="ECO:0000259" key="16">
    <source>
        <dbReference type="Pfam" id="PF07475"/>
    </source>
</evidence>
<keyword evidence="7 14" id="KW-0547">Nucleotide-binding</keyword>
<keyword evidence="5 14" id="KW-0808">Transferase</keyword>
<comment type="function">
    <text evidence="14">Catalyzes the ATP- as well as the pyrophosphate-dependent phosphorylation of a specific serine residue in HPr, a phosphocarrier protein of the phosphoenolpyruvate-dependent sugar phosphotransferase system (PTS). HprK/P also catalyzes the pyrophosphate-producing, inorganic phosphate-dependent dephosphorylation (phosphorolysis) of seryl-phosphorylated HPr (P-Ser-HPr). The two antagonistic activities of HprK/P are regulated by several intracellular metabolites, which change their concentration in response to the absence or presence of rapidly metabolisable carbon sources (glucose, fructose, etc.) in the growth medium. Therefore, by controlling the phosphorylation state of HPr, HPrK/P is a sensor enzyme that plays a major role in the regulation of carbon metabolism and sugar transport: it mediates carbon catabolite repression (CCR), and regulates PTS-catalyzed carbohydrate uptake and inducer exclusion.</text>
</comment>
<evidence type="ECO:0000256" key="7">
    <source>
        <dbReference type="ARBA" id="ARBA00022741"/>
    </source>
</evidence>
<feature type="binding site" evidence="14">
    <location>
        <position position="161"/>
    </location>
    <ligand>
        <name>Mg(2+)</name>
        <dbReference type="ChEBI" id="CHEBI:18420"/>
    </ligand>
</feature>
<dbReference type="Pfam" id="PF02603">
    <property type="entry name" value="Hpr_kinase_N"/>
    <property type="match status" value="1"/>
</dbReference>
<feature type="active site" evidence="14">
    <location>
        <position position="244"/>
    </location>
</feature>
<comment type="catalytic activity">
    <reaction evidence="1 14">
        <text>[HPr protein]-L-serine + ATP = [HPr protein]-O-phospho-L-serine + ADP + H(+)</text>
        <dbReference type="Rhea" id="RHEA:46600"/>
        <dbReference type="Rhea" id="RHEA-COMP:11602"/>
        <dbReference type="Rhea" id="RHEA-COMP:11603"/>
        <dbReference type="ChEBI" id="CHEBI:15378"/>
        <dbReference type="ChEBI" id="CHEBI:29999"/>
        <dbReference type="ChEBI" id="CHEBI:30616"/>
        <dbReference type="ChEBI" id="CHEBI:83421"/>
        <dbReference type="ChEBI" id="CHEBI:456216"/>
    </reaction>
</comment>
<dbReference type="GO" id="GO:0004712">
    <property type="term" value="F:protein serine/threonine/tyrosine kinase activity"/>
    <property type="evidence" value="ECO:0007669"/>
    <property type="project" value="UniProtKB-UniRule"/>
</dbReference>
<keyword evidence="6 14" id="KW-0479">Metal-binding</keyword>
<dbReference type="EC" id="2.7.11.-" evidence="14"/>
<dbReference type="EMBL" id="NBZD01000001">
    <property type="protein sequence ID" value="PNH19995.1"/>
    <property type="molecule type" value="Genomic_DNA"/>
</dbReference>
<organism evidence="17 18">
    <name type="scientific">Mageeibacillus indolicus</name>
    <dbReference type="NCBI Taxonomy" id="884684"/>
    <lineage>
        <taxon>Bacteria</taxon>
        <taxon>Bacillati</taxon>
        <taxon>Bacillota</taxon>
        <taxon>Clostridia</taxon>
        <taxon>Eubacteriales</taxon>
        <taxon>Oscillospiraceae</taxon>
        <taxon>Mageeibacillus</taxon>
    </lineage>
</organism>
<keyword evidence="8 14" id="KW-0418">Kinase</keyword>
<evidence type="ECO:0000313" key="18">
    <source>
        <dbReference type="Proteomes" id="UP000236394"/>
    </source>
</evidence>
<evidence type="ECO:0000256" key="13">
    <source>
        <dbReference type="ARBA" id="ARBA00047657"/>
    </source>
</evidence>
<keyword evidence="4 14" id="KW-0723">Serine/threonine-protein kinase</keyword>
<name>A0A2J8B5E2_9FIRM</name>
<comment type="miscellaneous">
    <text evidence="14">Both phosphorylation and phosphorolysis are carried out by the same active site and suggest a common mechanism for both reactions.</text>
</comment>
<evidence type="ECO:0000256" key="8">
    <source>
        <dbReference type="ARBA" id="ARBA00022777"/>
    </source>
</evidence>
<feature type="region of interest" description="Important for the catalytic mechanism of both phosphorylation and dephosphorylation" evidence="14">
    <location>
        <begin position="202"/>
        <end position="211"/>
    </location>
</feature>
<dbReference type="Gene3D" id="3.40.1390.20">
    <property type="entry name" value="HprK N-terminal domain-like"/>
    <property type="match status" value="1"/>
</dbReference>
<proteinExistence type="inferred from homology"/>
<evidence type="ECO:0000256" key="9">
    <source>
        <dbReference type="ARBA" id="ARBA00022840"/>
    </source>
</evidence>
<dbReference type="CDD" id="cd01918">
    <property type="entry name" value="HprK_C"/>
    <property type="match status" value="1"/>
</dbReference>
<evidence type="ECO:0000256" key="10">
    <source>
        <dbReference type="ARBA" id="ARBA00022842"/>
    </source>
</evidence>
<dbReference type="InterPro" id="IPR011126">
    <property type="entry name" value="Hpr_kin/Pase_Hpr_N"/>
</dbReference>
<comment type="domain">
    <text evidence="14">The Walker A ATP-binding motif also binds Pi and PPi.</text>
</comment>
<evidence type="ECO:0000256" key="4">
    <source>
        <dbReference type="ARBA" id="ARBA00022527"/>
    </source>
</evidence>
<dbReference type="FunFam" id="3.40.50.300:FF:000174">
    <property type="entry name" value="HPr kinase/phosphorylase"/>
    <property type="match status" value="1"/>
</dbReference>
<dbReference type="RefSeq" id="WP_012993078.1">
    <property type="nucleotide sequence ID" value="NZ_NBZD01000001.1"/>
</dbReference>
<evidence type="ECO:0000256" key="3">
    <source>
        <dbReference type="ARBA" id="ARBA00006883"/>
    </source>
</evidence>
<dbReference type="AlphaFoldDB" id="A0A2J8B5E2"/>
<dbReference type="GO" id="GO:0000287">
    <property type="term" value="F:magnesium ion binding"/>
    <property type="evidence" value="ECO:0007669"/>
    <property type="project" value="UniProtKB-UniRule"/>
</dbReference>
<dbReference type="SUPFAM" id="SSF53795">
    <property type="entry name" value="PEP carboxykinase-like"/>
    <property type="match status" value="1"/>
</dbReference>
<comment type="similarity">
    <text evidence="3 14">Belongs to the HPrK/P family.</text>
</comment>
<feature type="binding site" evidence="14">
    <location>
        <position position="203"/>
    </location>
    <ligand>
        <name>Mg(2+)</name>
        <dbReference type="ChEBI" id="CHEBI:18420"/>
    </ligand>
</feature>
<keyword evidence="11 14" id="KW-0511">Multifunctional enzyme</keyword>
<sequence>MAVVTLTKIIKEFDLEEITSFGTEDNIHITVADCTRPGLQLAGYYDHFGHDRLQLMGNMEMAFLARLDSRERENCLDKLFAQKIPCMVIARHREPFPELIKISQKYQIPLLRARDATSTFMSTLIKYLNIELAPMVSLHGALVEIHGEGVLILGESGVGKSETAIEIVKRGHRLIADDLVEVRRVSDTTLLGRAPQMLRHLLELRGLGIIDVKELYGVSSVKMQESINFVINLELWNENKIYERIGINEEHTEILGISVPSITIPVRPGRNLAIIAEVAAINFRQKKMGYNAALELTKRLFGQKAVPEHE</sequence>
<comment type="cofactor">
    <cofactor evidence="2 14">
        <name>Mg(2+)</name>
        <dbReference type="ChEBI" id="CHEBI:18420"/>
    </cofactor>
</comment>
<gene>
    <name evidence="14" type="primary">hprK</name>
    <name evidence="17" type="ORF">B7R76_03760</name>
</gene>
<dbReference type="InterPro" id="IPR027417">
    <property type="entry name" value="P-loop_NTPase"/>
</dbReference>
<evidence type="ECO:0000259" key="15">
    <source>
        <dbReference type="Pfam" id="PF02603"/>
    </source>
</evidence>
<reference evidence="18" key="1">
    <citation type="submission" date="2017-04" db="EMBL/GenBank/DDBJ databases">
        <authorList>
            <person name="Bumgarner R.E."/>
            <person name="Fredricks D.N."/>
            <person name="Srinivasan S."/>
        </authorList>
    </citation>
    <scope>NUCLEOTIDE SEQUENCE [LARGE SCALE GENOMIC DNA]</scope>
    <source>
        <strain evidence="18">KA00405</strain>
    </source>
</reference>
<dbReference type="Pfam" id="PF07475">
    <property type="entry name" value="Hpr_kinase_C"/>
    <property type="match status" value="1"/>
</dbReference>
<dbReference type="Gene3D" id="3.40.50.300">
    <property type="entry name" value="P-loop containing nucleotide triphosphate hydrolases"/>
    <property type="match status" value="1"/>
</dbReference>
<dbReference type="PANTHER" id="PTHR30305:SF1">
    <property type="entry name" value="HPR KINASE_PHOSPHORYLASE"/>
    <property type="match status" value="1"/>
</dbReference>
<dbReference type="GO" id="GO:0006109">
    <property type="term" value="P:regulation of carbohydrate metabolic process"/>
    <property type="evidence" value="ECO:0007669"/>
    <property type="project" value="UniProtKB-UniRule"/>
</dbReference>
<dbReference type="NCBIfam" id="TIGR00679">
    <property type="entry name" value="hpr-ser"/>
    <property type="match status" value="1"/>
</dbReference>
<feature type="active site" evidence="14">
    <location>
        <position position="160"/>
    </location>
</feature>
<dbReference type="EC" id="2.7.4.-" evidence="14"/>
<feature type="domain" description="HPr kinase/phosphorylase C-terminal" evidence="16">
    <location>
        <begin position="131"/>
        <end position="299"/>
    </location>
</feature>
<feature type="region of interest" description="Important for the catalytic mechanism of dephosphorylation" evidence="14">
    <location>
        <begin position="265"/>
        <end position="270"/>
    </location>
</feature>
<feature type="active site" description="Proton acceptor; for phosphorylation activity. Proton donor; for dephosphorylation activity" evidence="14">
    <location>
        <position position="178"/>
    </location>
</feature>
<dbReference type="InterPro" id="IPR011104">
    <property type="entry name" value="Hpr_kin/Pase_C"/>
</dbReference>